<dbReference type="GO" id="GO:0016042">
    <property type="term" value="P:lipid catabolic process"/>
    <property type="evidence" value="ECO:0007669"/>
    <property type="project" value="UniProtKB-KW"/>
</dbReference>
<dbReference type="GO" id="GO:0006644">
    <property type="term" value="P:phospholipid metabolic process"/>
    <property type="evidence" value="ECO:0007669"/>
    <property type="project" value="InterPro"/>
</dbReference>
<dbReference type="PANTHER" id="PTHR12824:SF7">
    <property type="entry name" value="GROUP XIIA SECRETORY PHOSPHOLIPASE A2"/>
    <property type="match status" value="1"/>
</dbReference>
<reference evidence="16" key="1">
    <citation type="submission" date="2019-06" db="EMBL/GenBank/DDBJ databases">
        <authorList>
            <consortium name="Wellcome Sanger Institute Data Sharing"/>
        </authorList>
    </citation>
    <scope>NUCLEOTIDE SEQUENCE [LARGE SCALE GENOMIC DNA]</scope>
</reference>
<dbReference type="SUPFAM" id="SSF48619">
    <property type="entry name" value="Phospholipase A2, PLA2"/>
    <property type="match status" value="1"/>
</dbReference>
<evidence type="ECO:0000256" key="6">
    <source>
        <dbReference type="ARBA" id="ARBA00022525"/>
    </source>
</evidence>
<dbReference type="AlphaFoldDB" id="A0A672YQU1"/>
<evidence type="ECO:0000256" key="9">
    <source>
        <dbReference type="ARBA" id="ARBA00022801"/>
    </source>
</evidence>
<keyword evidence="7" id="KW-0479">Metal-binding</keyword>
<evidence type="ECO:0000256" key="7">
    <source>
        <dbReference type="ARBA" id="ARBA00022723"/>
    </source>
</evidence>
<dbReference type="InterPro" id="IPR010711">
    <property type="entry name" value="PLA2G12"/>
</dbReference>
<dbReference type="GO" id="GO:0004623">
    <property type="term" value="F:phospholipase A2 activity"/>
    <property type="evidence" value="ECO:0007669"/>
    <property type="project" value="InterPro"/>
</dbReference>
<comment type="function">
    <text evidence="13">PA2 catalyzes the calcium-dependent hydrolysis of the 2-acyl groups in 3-sn-phosphoglycerides. Does not exhibit detectable activity toward sn-2-arachidonoyl- or linoleoyl-phosphatidylcholine or -phosphatidylethanolamine.</text>
</comment>
<protein>
    <recommendedName>
        <fullName evidence="14">Group XIIA secretory phospholipase A2</fullName>
    </recommendedName>
    <alternativeName>
        <fullName evidence="15">Phosphatidylcholine 2-acylhydrolase 12A</fullName>
    </alternativeName>
</protein>
<evidence type="ECO:0000256" key="3">
    <source>
        <dbReference type="ARBA" id="ARBA00004613"/>
    </source>
</evidence>
<evidence type="ECO:0000256" key="10">
    <source>
        <dbReference type="ARBA" id="ARBA00022837"/>
    </source>
</evidence>
<evidence type="ECO:0000256" key="1">
    <source>
        <dbReference type="ARBA" id="ARBA00001913"/>
    </source>
</evidence>
<keyword evidence="8" id="KW-0732">Signal</keyword>
<reference evidence="16" key="3">
    <citation type="submission" date="2025-09" db="UniProtKB">
        <authorList>
            <consortium name="Ensembl"/>
        </authorList>
    </citation>
    <scope>IDENTIFICATION</scope>
</reference>
<keyword evidence="11" id="KW-0442">Lipid degradation</keyword>
<dbReference type="Ensembl" id="ENSSORT00005007221.1">
    <property type="protein sequence ID" value="ENSSORP00005006959.1"/>
    <property type="gene ID" value="ENSSORG00005004021.1"/>
</dbReference>
<dbReference type="Gene3D" id="1.20.90.10">
    <property type="entry name" value="Phospholipase A2 domain"/>
    <property type="match status" value="1"/>
</dbReference>
<organism evidence="16 17">
    <name type="scientific">Sphaeramia orbicularis</name>
    <name type="common">orbiculate cardinalfish</name>
    <dbReference type="NCBI Taxonomy" id="375764"/>
    <lineage>
        <taxon>Eukaryota</taxon>
        <taxon>Metazoa</taxon>
        <taxon>Chordata</taxon>
        <taxon>Craniata</taxon>
        <taxon>Vertebrata</taxon>
        <taxon>Euteleostomi</taxon>
        <taxon>Actinopterygii</taxon>
        <taxon>Neopterygii</taxon>
        <taxon>Teleostei</taxon>
        <taxon>Neoteleostei</taxon>
        <taxon>Acanthomorphata</taxon>
        <taxon>Gobiaria</taxon>
        <taxon>Kurtiformes</taxon>
        <taxon>Apogonoidei</taxon>
        <taxon>Apogonidae</taxon>
        <taxon>Apogoninae</taxon>
        <taxon>Sphaeramia</taxon>
    </lineage>
</organism>
<comment type="cofactor">
    <cofactor evidence="1">
        <name>Ca(2+)</name>
        <dbReference type="ChEBI" id="CHEBI:29108"/>
    </cofactor>
</comment>
<evidence type="ECO:0000256" key="15">
    <source>
        <dbReference type="ARBA" id="ARBA00080187"/>
    </source>
</evidence>
<evidence type="ECO:0000313" key="17">
    <source>
        <dbReference type="Proteomes" id="UP000472271"/>
    </source>
</evidence>
<sequence length="204" mass="22874">VPENAGFLALESSGTMYYHSYYVLPVGLVLQWMSPVCICLQTEAETPDWRMTLKTIRNGIHKIDTYLNAALDLIGGDEWTSVITGYKPIPRPGYKQPPPNGCGSPLFGFQFDIGIPSMTKCCNQHDRCYDTCGSEKNDCDEQFQDCLETICRNVQRTLGLAQSVQACESAVTLLFDAVMHLGCKPYLDSQRESCVCQYEMKKEL</sequence>
<comment type="subcellular location">
    <subcellularLocation>
        <location evidence="2">Cytoplasm</location>
    </subcellularLocation>
    <subcellularLocation>
        <location evidence="3">Secreted</location>
    </subcellularLocation>
</comment>
<dbReference type="GO" id="GO:0005509">
    <property type="term" value="F:calcium ion binding"/>
    <property type="evidence" value="ECO:0007669"/>
    <property type="project" value="InterPro"/>
</dbReference>
<evidence type="ECO:0000256" key="2">
    <source>
        <dbReference type="ARBA" id="ARBA00004496"/>
    </source>
</evidence>
<dbReference type="PROSITE" id="PS00118">
    <property type="entry name" value="PA2_HIS"/>
    <property type="match status" value="1"/>
</dbReference>
<evidence type="ECO:0000256" key="12">
    <source>
        <dbReference type="ARBA" id="ARBA00023098"/>
    </source>
</evidence>
<dbReference type="GO" id="GO:0050482">
    <property type="term" value="P:arachidonate secretion"/>
    <property type="evidence" value="ECO:0007669"/>
    <property type="project" value="InterPro"/>
</dbReference>
<dbReference type="Pfam" id="PF06951">
    <property type="entry name" value="PLA2G12"/>
    <property type="match status" value="1"/>
</dbReference>
<keyword evidence="6" id="KW-0964">Secreted</keyword>
<name>A0A672YQU1_9TELE</name>
<evidence type="ECO:0000256" key="4">
    <source>
        <dbReference type="ARBA" id="ARBA00007056"/>
    </source>
</evidence>
<reference evidence="16" key="2">
    <citation type="submission" date="2025-08" db="UniProtKB">
        <authorList>
            <consortium name="Ensembl"/>
        </authorList>
    </citation>
    <scope>IDENTIFICATION</scope>
</reference>
<evidence type="ECO:0000256" key="11">
    <source>
        <dbReference type="ARBA" id="ARBA00022963"/>
    </source>
</evidence>
<evidence type="ECO:0000256" key="5">
    <source>
        <dbReference type="ARBA" id="ARBA00022490"/>
    </source>
</evidence>
<dbReference type="PANTHER" id="PTHR12824">
    <property type="entry name" value="GROUP XII SECRETORY PHOSPHOLIPASE A2 FAMILY MEMBER"/>
    <property type="match status" value="1"/>
</dbReference>
<keyword evidence="17" id="KW-1185">Reference proteome</keyword>
<keyword evidence="10" id="KW-0106">Calcium</keyword>
<dbReference type="GO" id="GO:0005576">
    <property type="term" value="C:extracellular region"/>
    <property type="evidence" value="ECO:0007669"/>
    <property type="project" value="UniProtKB-SubCell"/>
</dbReference>
<dbReference type="Proteomes" id="UP000472271">
    <property type="component" value="Chromosome 1"/>
</dbReference>
<accession>A0A672YQU1</accession>
<dbReference type="InterPro" id="IPR033113">
    <property type="entry name" value="PLA2_histidine"/>
</dbReference>
<keyword evidence="12" id="KW-0443">Lipid metabolism</keyword>
<gene>
    <name evidence="16" type="primary">pla2g12a</name>
</gene>
<evidence type="ECO:0000256" key="14">
    <source>
        <dbReference type="ARBA" id="ARBA00070731"/>
    </source>
</evidence>
<evidence type="ECO:0000256" key="13">
    <source>
        <dbReference type="ARBA" id="ARBA00055247"/>
    </source>
</evidence>
<keyword evidence="5" id="KW-0963">Cytoplasm</keyword>
<keyword evidence="9" id="KW-0378">Hydrolase</keyword>
<dbReference type="FunCoup" id="A0A672YQU1">
    <property type="interactions" value="357"/>
</dbReference>
<proteinExistence type="inferred from homology"/>
<evidence type="ECO:0000313" key="16">
    <source>
        <dbReference type="Ensembl" id="ENSSORP00005006959.1"/>
    </source>
</evidence>
<dbReference type="InterPro" id="IPR036444">
    <property type="entry name" value="PLipase_A2_dom_sf"/>
</dbReference>
<dbReference type="GO" id="GO:0005737">
    <property type="term" value="C:cytoplasm"/>
    <property type="evidence" value="ECO:0007669"/>
    <property type="project" value="UniProtKB-SubCell"/>
</dbReference>
<dbReference type="FunFam" id="1.20.90.10:FF:000004">
    <property type="entry name" value="Group XIIA secretory phospholipase A2"/>
    <property type="match status" value="1"/>
</dbReference>
<dbReference type="InParanoid" id="A0A672YQU1"/>
<evidence type="ECO:0000256" key="8">
    <source>
        <dbReference type="ARBA" id="ARBA00022729"/>
    </source>
</evidence>
<comment type="similarity">
    <text evidence="4">Belongs to the phospholipase A2 family.</text>
</comment>